<protein>
    <recommendedName>
        <fullName evidence="4">NLR family CARD domain-containing protein 4</fullName>
    </recommendedName>
</protein>
<evidence type="ECO:0000256" key="1">
    <source>
        <dbReference type="SAM" id="MobiDB-lite"/>
    </source>
</evidence>
<accession>A0A2G8K7V4</accession>
<feature type="region of interest" description="Disordered" evidence="1">
    <location>
        <begin position="1"/>
        <end position="38"/>
    </location>
</feature>
<evidence type="ECO:0000313" key="3">
    <source>
        <dbReference type="Proteomes" id="UP000230750"/>
    </source>
</evidence>
<name>A0A2G8K7V4_STIJA</name>
<comment type="caution">
    <text evidence="2">The sequence shown here is derived from an EMBL/GenBank/DDBJ whole genome shotgun (WGS) entry which is preliminary data.</text>
</comment>
<gene>
    <name evidence="2" type="ORF">BSL78_19089</name>
</gene>
<reference evidence="2 3" key="1">
    <citation type="journal article" date="2017" name="PLoS Biol.">
        <title>The sea cucumber genome provides insights into morphological evolution and visceral regeneration.</title>
        <authorList>
            <person name="Zhang X."/>
            <person name="Sun L."/>
            <person name="Yuan J."/>
            <person name="Sun Y."/>
            <person name="Gao Y."/>
            <person name="Zhang L."/>
            <person name="Li S."/>
            <person name="Dai H."/>
            <person name="Hamel J.F."/>
            <person name="Liu C."/>
            <person name="Yu Y."/>
            <person name="Liu S."/>
            <person name="Lin W."/>
            <person name="Guo K."/>
            <person name="Jin S."/>
            <person name="Xu P."/>
            <person name="Storey K.B."/>
            <person name="Huan P."/>
            <person name="Zhang T."/>
            <person name="Zhou Y."/>
            <person name="Zhang J."/>
            <person name="Lin C."/>
            <person name="Li X."/>
            <person name="Xing L."/>
            <person name="Huo D."/>
            <person name="Sun M."/>
            <person name="Wang L."/>
            <person name="Mercier A."/>
            <person name="Li F."/>
            <person name="Yang H."/>
            <person name="Xiang J."/>
        </authorList>
    </citation>
    <scope>NUCLEOTIDE SEQUENCE [LARGE SCALE GENOMIC DNA]</scope>
    <source>
        <strain evidence="2">Shaxun</strain>
        <tissue evidence="2">Muscle</tissue>
    </source>
</reference>
<proteinExistence type="predicted"/>
<dbReference type="Proteomes" id="UP000230750">
    <property type="component" value="Unassembled WGS sequence"/>
</dbReference>
<keyword evidence="3" id="KW-1185">Reference proteome</keyword>
<evidence type="ECO:0008006" key="4">
    <source>
        <dbReference type="Google" id="ProtNLM"/>
    </source>
</evidence>
<feature type="compositionally biased region" description="Basic and acidic residues" evidence="1">
    <location>
        <begin position="1"/>
        <end position="15"/>
    </location>
</feature>
<dbReference type="AlphaFoldDB" id="A0A2G8K7V4"/>
<evidence type="ECO:0000313" key="2">
    <source>
        <dbReference type="EMBL" id="PIK44043.1"/>
    </source>
</evidence>
<sequence>MENRMSKLEKVEADSSYKQASGYEEPSPSSSAKAAQDYVTSLQSTERPTFVVKTDNVTSAITGEQDKKSLLVNALKRRYRTQYDAIQPIPYIKERLYCVDKVPIFFVMFAHMTHEKEYFQTFKSVTEFFRHMIQCFHDHMRKKSLDKNTKKHMSEYEIEHTELSNVAFEGLSNENQQLSWGREKLGKRLGQGFYDHYILIGILVEEEVADVTNENTTAKQIQMKNKARFYHKLFCEYYASFALVVKVAAATNATEVKKTLDKIDPFDLQYLYRFSCGIDATVGSKIIDYLKERKDCDKFAILCILEQAGEINDDIEKSVRDICSKMFMLSKNDSKLLQRSSIQLLNIASKWDIPIVDIYLFKSFSKADKDNIVLCSGLSLGNLSTVFKINVDVKEGRELTKEDVNGLLLYAEQLNNLRELWFINCSLPESIHPNDIPIRLKTSNLKVFSKNSVSWLDLHSGQWIKVDDVDTITKLCSECMTIAESDSESQQRSTIQLLEKASSRNIPICLLSLTESFSHVDKCDVILKSGLRLPGLSSVNAMHIYTEDGRETTQQEFVDILMYEQQSHRLENLTFYYGVLPASIPVRSIPSAWLSKDIIVEWFPKGRGHNGYILDLRTGAWL</sequence>
<dbReference type="EMBL" id="MRZV01000804">
    <property type="protein sequence ID" value="PIK44043.1"/>
    <property type="molecule type" value="Genomic_DNA"/>
</dbReference>
<organism evidence="2 3">
    <name type="scientific">Stichopus japonicus</name>
    <name type="common">Sea cucumber</name>
    <dbReference type="NCBI Taxonomy" id="307972"/>
    <lineage>
        <taxon>Eukaryota</taxon>
        <taxon>Metazoa</taxon>
        <taxon>Echinodermata</taxon>
        <taxon>Eleutherozoa</taxon>
        <taxon>Echinozoa</taxon>
        <taxon>Holothuroidea</taxon>
        <taxon>Aspidochirotacea</taxon>
        <taxon>Aspidochirotida</taxon>
        <taxon>Stichopodidae</taxon>
        <taxon>Apostichopus</taxon>
    </lineage>
</organism>
<dbReference type="OrthoDB" id="120976at2759"/>
<feature type="non-terminal residue" evidence="2">
    <location>
        <position position="622"/>
    </location>
</feature>